<dbReference type="InterPro" id="IPR051814">
    <property type="entry name" value="NAD(P)H-dep_FMN_reductase"/>
</dbReference>
<evidence type="ECO:0000256" key="1">
    <source>
        <dbReference type="ARBA" id="ARBA00022630"/>
    </source>
</evidence>
<dbReference type="EMBL" id="QEEX01000001">
    <property type="protein sequence ID" value="PWB98236.1"/>
    <property type="molecule type" value="Genomic_DNA"/>
</dbReference>
<reference evidence="6" key="1">
    <citation type="submission" date="2018-04" db="EMBL/GenBank/DDBJ databases">
        <authorList>
            <person name="Liu S."/>
            <person name="Wang Z."/>
            <person name="Li J."/>
        </authorList>
    </citation>
    <scope>NUCLEOTIDE SEQUENCE [LARGE SCALE GENOMIC DNA]</scope>
    <source>
        <strain evidence="6">S1194</strain>
    </source>
</reference>
<comment type="caution">
    <text evidence="5">The sequence shown here is derived from an EMBL/GenBank/DDBJ whole genome shotgun (WGS) entry which is preliminary data.</text>
</comment>
<dbReference type="RefSeq" id="WP_108997987.1">
    <property type="nucleotide sequence ID" value="NZ_QEEX01000001.1"/>
</dbReference>
<dbReference type="SUPFAM" id="SSF52218">
    <property type="entry name" value="Flavoproteins"/>
    <property type="match status" value="1"/>
</dbReference>
<keyword evidence="2" id="KW-0288">FMN</keyword>
<evidence type="ECO:0000256" key="3">
    <source>
        <dbReference type="ARBA" id="ARBA00023002"/>
    </source>
</evidence>
<sequence>MSIVVLSGNPRRGSRTAAVAQQVANAVAAVVDLPVTTVELADVAPVLFTPADPELTALREAVARATVVVVATPSYKGSYTGLLKAFIDGYGPDSLAGVTAIPVVIAGTPRHTTLVAEIHLRPLLDEIGASTSLGCLAFTEAEVTDAAALAETIAAWAEARTPLIRALSATRVTTTSEVSA</sequence>
<dbReference type="InterPro" id="IPR029039">
    <property type="entry name" value="Flavoprotein-like_sf"/>
</dbReference>
<dbReference type="PANTHER" id="PTHR43408:SF2">
    <property type="entry name" value="FMN REDUCTASE (NADPH)"/>
    <property type="match status" value="1"/>
</dbReference>
<evidence type="ECO:0000313" key="5">
    <source>
        <dbReference type="EMBL" id="PWB98236.1"/>
    </source>
</evidence>
<gene>
    <name evidence="5" type="ORF">DF220_10665</name>
</gene>
<dbReference type="Gene3D" id="3.40.50.360">
    <property type="match status" value="1"/>
</dbReference>
<accession>A0A2U1T2Z6</accession>
<keyword evidence="6" id="KW-1185">Reference proteome</keyword>
<name>A0A2U1T2Z6_9MICO</name>
<feature type="domain" description="NADPH-dependent FMN reductase-like" evidence="4">
    <location>
        <begin position="1"/>
        <end position="139"/>
    </location>
</feature>
<proteinExistence type="predicted"/>
<dbReference type="PANTHER" id="PTHR43408">
    <property type="entry name" value="FMN REDUCTASE (NADPH)"/>
    <property type="match status" value="1"/>
</dbReference>
<dbReference type="Pfam" id="PF03358">
    <property type="entry name" value="FMN_red"/>
    <property type="match status" value="1"/>
</dbReference>
<dbReference type="InterPro" id="IPR005025">
    <property type="entry name" value="FMN_Rdtase-like_dom"/>
</dbReference>
<evidence type="ECO:0000259" key="4">
    <source>
        <dbReference type="Pfam" id="PF03358"/>
    </source>
</evidence>
<dbReference type="Proteomes" id="UP000244978">
    <property type="component" value="Unassembled WGS sequence"/>
</dbReference>
<dbReference type="GO" id="GO:0016491">
    <property type="term" value="F:oxidoreductase activity"/>
    <property type="evidence" value="ECO:0007669"/>
    <property type="project" value="UniProtKB-KW"/>
</dbReference>
<protein>
    <submittedName>
        <fullName evidence="5">FMN reductase</fullName>
    </submittedName>
</protein>
<evidence type="ECO:0000313" key="6">
    <source>
        <dbReference type="Proteomes" id="UP000244978"/>
    </source>
</evidence>
<organism evidence="5 6">
    <name type="scientific">Homoserinimonas hongtaonis</name>
    <dbReference type="NCBI Taxonomy" id="2079791"/>
    <lineage>
        <taxon>Bacteria</taxon>
        <taxon>Bacillati</taxon>
        <taxon>Actinomycetota</taxon>
        <taxon>Actinomycetes</taxon>
        <taxon>Micrococcales</taxon>
        <taxon>Microbacteriaceae</taxon>
        <taxon>Homoserinimonas</taxon>
    </lineage>
</organism>
<keyword evidence="1" id="KW-0285">Flavoprotein</keyword>
<keyword evidence="3" id="KW-0560">Oxidoreductase</keyword>
<dbReference type="AlphaFoldDB" id="A0A2U1T2Z6"/>
<evidence type="ECO:0000256" key="2">
    <source>
        <dbReference type="ARBA" id="ARBA00022643"/>
    </source>
</evidence>